<name>A0ABN9S0U6_9DINO</name>
<gene>
    <name evidence="2" type="ORF">PCOR1329_LOCUS24436</name>
</gene>
<comment type="caution">
    <text evidence="2">The sequence shown here is derived from an EMBL/GenBank/DDBJ whole genome shotgun (WGS) entry which is preliminary data.</text>
</comment>
<reference evidence="2" key="1">
    <citation type="submission" date="2023-10" db="EMBL/GenBank/DDBJ databases">
        <authorList>
            <person name="Chen Y."/>
            <person name="Shah S."/>
            <person name="Dougan E. K."/>
            <person name="Thang M."/>
            <person name="Chan C."/>
        </authorList>
    </citation>
    <scope>NUCLEOTIDE SEQUENCE [LARGE SCALE GENOMIC DNA]</scope>
</reference>
<dbReference type="Gene3D" id="3.10.129.10">
    <property type="entry name" value="Hotdog Thioesterase"/>
    <property type="match status" value="1"/>
</dbReference>
<accession>A0ABN9S0U6</accession>
<sequence length="101" mass="11550">MVLRTCGDNDPDRFRTMKVRFSSPVLPGQTLTTEMWCEGPRVIFLTRVKETGTTVINNVLASRVGEKEELSRGFACPLEVDAADERTLRDAVVQKGYHYWW</sequence>
<dbReference type="SUPFAM" id="SSF54637">
    <property type="entry name" value="Thioesterase/thiol ester dehydrase-isomerase"/>
    <property type="match status" value="1"/>
</dbReference>
<dbReference type="InterPro" id="IPR002539">
    <property type="entry name" value="MaoC-like_dom"/>
</dbReference>
<organism evidence="2 3">
    <name type="scientific">Prorocentrum cordatum</name>
    <dbReference type="NCBI Taxonomy" id="2364126"/>
    <lineage>
        <taxon>Eukaryota</taxon>
        <taxon>Sar</taxon>
        <taxon>Alveolata</taxon>
        <taxon>Dinophyceae</taxon>
        <taxon>Prorocentrales</taxon>
        <taxon>Prorocentraceae</taxon>
        <taxon>Prorocentrum</taxon>
    </lineage>
</organism>
<dbReference type="EMBL" id="CAUYUJ010008413">
    <property type="protein sequence ID" value="CAK0823867.1"/>
    <property type="molecule type" value="Genomic_DNA"/>
</dbReference>
<proteinExistence type="predicted"/>
<dbReference type="InterPro" id="IPR029069">
    <property type="entry name" value="HotDog_dom_sf"/>
</dbReference>
<evidence type="ECO:0000313" key="3">
    <source>
        <dbReference type="Proteomes" id="UP001189429"/>
    </source>
</evidence>
<dbReference type="PANTHER" id="PTHR13078">
    <property type="entry name" value="PEROXISOMAL MULTIFUNCTIONAL ENZYME TYPE 2-RELATED"/>
    <property type="match status" value="1"/>
</dbReference>
<keyword evidence="3" id="KW-1185">Reference proteome</keyword>
<feature type="domain" description="MaoC-like" evidence="1">
    <location>
        <begin position="2"/>
        <end position="58"/>
    </location>
</feature>
<dbReference type="Pfam" id="PF01575">
    <property type="entry name" value="MaoC_dehydratas"/>
    <property type="match status" value="1"/>
</dbReference>
<dbReference type="Proteomes" id="UP001189429">
    <property type="component" value="Unassembled WGS sequence"/>
</dbReference>
<protein>
    <recommendedName>
        <fullName evidence="1">MaoC-like domain-containing protein</fullName>
    </recommendedName>
</protein>
<dbReference type="PANTHER" id="PTHR13078:SF56">
    <property type="entry name" value="PEROXISOMAL MULTIFUNCTIONAL ENZYME TYPE 2"/>
    <property type="match status" value="1"/>
</dbReference>
<evidence type="ECO:0000313" key="2">
    <source>
        <dbReference type="EMBL" id="CAK0823867.1"/>
    </source>
</evidence>
<evidence type="ECO:0000259" key="1">
    <source>
        <dbReference type="Pfam" id="PF01575"/>
    </source>
</evidence>